<name>A0A1B8GHH6_9PEZI</name>
<reference evidence="2 3" key="1">
    <citation type="submission" date="2016-03" db="EMBL/GenBank/DDBJ databases">
        <title>Comparative genomics of Pseudogymnoascus destructans, the fungus causing white-nose syndrome of bats.</title>
        <authorList>
            <person name="Palmer J.M."/>
            <person name="Drees K.P."/>
            <person name="Foster J.T."/>
            <person name="Lindner D.L."/>
        </authorList>
    </citation>
    <scope>NUCLEOTIDE SEQUENCE [LARGE SCALE GENOMIC DNA]</scope>
    <source>
        <strain evidence="2 3">UAMH 10579</strain>
    </source>
</reference>
<sequence>MPSLKASNKSKRNSGGIRKSVSPTRTAPVQRTASPFVSHDIVTCVYQRVKLPGWGVNGWKLFTTKHMLRVVEVESEAEAVAQLAAALESEMSFFSDDTAKTGIAVEQVERVEQLVERPVGRLLGRPLSLRIPGCRLNHREPVAMRMR</sequence>
<dbReference type="OrthoDB" id="3439967at2759"/>
<dbReference type="EMBL" id="KV460236">
    <property type="protein sequence ID" value="OBT95291.1"/>
    <property type="molecule type" value="Genomic_DNA"/>
</dbReference>
<dbReference type="RefSeq" id="XP_018129024.1">
    <property type="nucleotide sequence ID" value="XM_018276039.1"/>
</dbReference>
<dbReference type="AlphaFoldDB" id="A0A1B8GHH6"/>
<organism evidence="2 3">
    <name type="scientific">Pseudogymnoascus verrucosus</name>
    <dbReference type="NCBI Taxonomy" id="342668"/>
    <lineage>
        <taxon>Eukaryota</taxon>
        <taxon>Fungi</taxon>
        <taxon>Dikarya</taxon>
        <taxon>Ascomycota</taxon>
        <taxon>Pezizomycotina</taxon>
        <taxon>Leotiomycetes</taxon>
        <taxon>Thelebolales</taxon>
        <taxon>Thelebolaceae</taxon>
        <taxon>Pseudogymnoascus</taxon>
    </lineage>
</organism>
<evidence type="ECO:0000256" key="1">
    <source>
        <dbReference type="SAM" id="MobiDB-lite"/>
    </source>
</evidence>
<feature type="compositionally biased region" description="Polar residues" evidence="1">
    <location>
        <begin position="21"/>
        <end position="30"/>
    </location>
</feature>
<keyword evidence="3" id="KW-1185">Reference proteome</keyword>
<dbReference type="GeneID" id="28839982"/>
<evidence type="ECO:0000313" key="3">
    <source>
        <dbReference type="Proteomes" id="UP000091956"/>
    </source>
</evidence>
<proteinExistence type="predicted"/>
<protein>
    <submittedName>
        <fullName evidence="2">Uncharacterized protein</fullName>
    </submittedName>
</protein>
<accession>A0A1B8GHH6</accession>
<evidence type="ECO:0000313" key="2">
    <source>
        <dbReference type="EMBL" id="OBT95291.1"/>
    </source>
</evidence>
<reference evidence="3" key="2">
    <citation type="journal article" date="2018" name="Nat. Commun.">
        <title>Extreme sensitivity to ultraviolet light in the fungal pathogen causing white-nose syndrome of bats.</title>
        <authorList>
            <person name="Palmer J.M."/>
            <person name="Drees K.P."/>
            <person name="Foster J.T."/>
            <person name="Lindner D.L."/>
        </authorList>
    </citation>
    <scope>NUCLEOTIDE SEQUENCE [LARGE SCALE GENOMIC DNA]</scope>
    <source>
        <strain evidence="3">UAMH 10579</strain>
    </source>
</reference>
<dbReference type="Proteomes" id="UP000091956">
    <property type="component" value="Unassembled WGS sequence"/>
</dbReference>
<gene>
    <name evidence="2" type="ORF">VE01_06596</name>
</gene>
<feature type="region of interest" description="Disordered" evidence="1">
    <location>
        <begin position="1"/>
        <end position="30"/>
    </location>
</feature>